<organism evidence="1 2">
    <name type="scientific">Panagrolaimus sp. PS1159</name>
    <dbReference type="NCBI Taxonomy" id="55785"/>
    <lineage>
        <taxon>Eukaryota</taxon>
        <taxon>Metazoa</taxon>
        <taxon>Ecdysozoa</taxon>
        <taxon>Nematoda</taxon>
        <taxon>Chromadorea</taxon>
        <taxon>Rhabditida</taxon>
        <taxon>Tylenchina</taxon>
        <taxon>Panagrolaimomorpha</taxon>
        <taxon>Panagrolaimoidea</taxon>
        <taxon>Panagrolaimidae</taxon>
        <taxon>Panagrolaimus</taxon>
    </lineage>
</organism>
<proteinExistence type="predicted"/>
<protein>
    <submittedName>
        <fullName evidence="2">EF-hand domain-containing protein</fullName>
    </submittedName>
</protein>
<sequence length="177" mass="21029">MYQFQVSAKQIIRLHKRFLSLDKDERGYISRYDLLNIPELAINPLGERIVDAFFTAEKECTDDGRMNFRQFINVLAHFRPINKKCQNGLNSRESKLRFAFSMYDLNKNNYITKEEFKFILHMMIGSNMTTSEQIDHIAERTLLEADLDRDGKISFEEFCYAMERTDINQKMSIRFLN</sequence>
<evidence type="ECO:0000313" key="1">
    <source>
        <dbReference type="Proteomes" id="UP000887580"/>
    </source>
</evidence>
<evidence type="ECO:0000313" key="2">
    <source>
        <dbReference type="WBParaSite" id="PS1159_v2.g21385.t1"/>
    </source>
</evidence>
<name>A0AC35FVX0_9BILA</name>
<reference evidence="2" key="1">
    <citation type="submission" date="2022-11" db="UniProtKB">
        <authorList>
            <consortium name="WormBaseParasite"/>
        </authorList>
    </citation>
    <scope>IDENTIFICATION</scope>
</reference>
<dbReference type="Proteomes" id="UP000887580">
    <property type="component" value="Unplaced"/>
</dbReference>
<accession>A0AC35FVX0</accession>
<dbReference type="WBParaSite" id="PS1159_v2.g21385.t1">
    <property type="protein sequence ID" value="PS1159_v2.g21385.t1"/>
    <property type="gene ID" value="PS1159_v2.g21385"/>
</dbReference>